<keyword evidence="3" id="KW-0732">Signal</keyword>
<dbReference type="GeneID" id="17298993"/>
<feature type="chain" id="PRO_5008770848" description="EF-hand domain-containing protein" evidence="3">
    <location>
        <begin position="19"/>
        <end position="185"/>
    </location>
</feature>
<accession>L1J2K6</accession>
<dbReference type="PROSITE" id="PS00018">
    <property type="entry name" value="EF_HAND_1"/>
    <property type="match status" value="3"/>
</dbReference>
<evidence type="ECO:0000256" key="1">
    <source>
        <dbReference type="ARBA" id="ARBA00022737"/>
    </source>
</evidence>
<reference evidence="5 7" key="1">
    <citation type="journal article" date="2012" name="Nature">
        <title>Algal genomes reveal evolutionary mosaicism and the fate of nucleomorphs.</title>
        <authorList>
            <consortium name="DOE Joint Genome Institute"/>
            <person name="Curtis B.A."/>
            <person name="Tanifuji G."/>
            <person name="Burki F."/>
            <person name="Gruber A."/>
            <person name="Irimia M."/>
            <person name="Maruyama S."/>
            <person name="Arias M.C."/>
            <person name="Ball S.G."/>
            <person name="Gile G.H."/>
            <person name="Hirakawa Y."/>
            <person name="Hopkins J.F."/>
            <person name="Kuo A."/>
            <person name="Rensing S.A."/>
            <person name="Schmutz J."/>
            <person name="Symeonidi A."/>
            <person name="Elias M."/>
            <person name="Eveleigh R.J."/>
            <person name="Herman E.K."/>
            <person name="Klute M.J."/>
            <person name="Nakayama T."/>
            <person name="Obornik M."/>
            <person name="Reyes-Prieto A."/>
            <person name="Armbrust E.V."/>
            <person name="Aves S.J."/>
            <person name="Beiko R.G."/>
            <person name="Coutinho P."/>
            <person name="Dacks J.B."/>
            <person name="Durnford D.G."/>
            <person name="Fast N.M."/>
            <person name="Green B.R."/>
            <person name="Grisdale C.J."/>
            <person name="Hempel F."/>
            <person name="Henrissat B."/>
            <person name="Hoppner M.P."/>
            <person name="Ishida K."/>
            <person name="Kim E."/>
            <person name="Koreny L."/>
            <person name="Kroth P.G."/>
            <person name="Liu Y."/>
            <person name="Malik S.B."/>
            <person name="Maier U.G."/>
            <person name="McRose D."/>
            <person name="Mock T."/>
            <person name="Neilson J.A."/>
            <person name="Onodera N.T."/>
            <person name="Poole A.M."/>
            <person name="Pritham E.J."/>
            <person name="Richards T.A."/>
            <person name="Rocap G."/>
            <person name="Roy S.W."/>
            <person name="Sarai C."/>
            <person name="Schaack S."/>
            <person name="Shirato S."/>
            <person name="Slamovits C.H."/>
            <person name="Spencer D.F."/>
            <person name="Suzuki S."/>
            <person name="Worden A.Z."/>
            <person name="Zauner S."/>
            <person name="Barry K."/>
            <person name="Bell C."/>
            <person name="Bharti A.K."/>
            <person name="Crow J.A."/>
            <person name="Grimwood J."/>
            <person name="Kramer R."/>
            <person name="Lindquist E."/>
            <person name="Lucas S."/>
            <person name="Salamov A."/>
            <person name="McFadden G.I."/>
            <person name="Lane C.E."/>
            <person name="Keeling P.J."/>
            <person name="Gray M.W."/>
            <person name="Grigoriev I.V."/>
            <person name="Archibald J.M."/>
        </authorList>
    </citation>
    <scope>NUCLEOTIDE SEQUENCE</scope>
    <source>
        <strain evidence="5 7">CCMP2712</strain>
    </source>
</reference>
<feature type="domain" description="EF-hand" evidence="4">
    <location>
        <begin position="37"/>
        <end position="72"/>
    </location>
</feature>
<dbReference type="Gene3D" id="1.10.238.10">
    <property type="entry name" value="EF-hand"/>
    <property type="match status" value="2"/>
</dbReference>
<reference evidence="6" key="3">
    <citation type="submission" date="2016-03" db="UniProtKB">
        <authorList>
            <consortium name="EnsemblProtists"/>
        </authorList>
    </citation>
    <scope>IDENTIFICATION</scope>
</reference>
<dbReference type="PROSITE" id="PS50222">
    <property type="entry name" value="EF_HAND_2"/>
    <property type="match status" value="4"/>
</dbReference>
<keyword evidence="2" id="KW-0106">Calcium</keyword>
<dbReference type="SUPFAM" id="SSF47473">
    <property type="entry name" value="EF-hand"/>
    <property type="match status" value="1"/>
</dbReference>
<evidence type="ECO:0000313" key="6">
    <source>
        <dbReference type="EnsemblProtists" id="EKX42310"/>
    </source>
</evidence>
<proteinExistence type="predicted"/>
<dbReference type="CDD" id="cd00051">
    <property type="entry name" value="EFh"/>
    <property type="match status" value="1"/>
</dbReference>
<dbReference type="SMART" id="SM00054">
    <property type="entry name" value="EFh"/>
    <property type="match status" value="4"/>
</dbReference>
<protein>
    <recommendedName>
        <fullName evidence="4">EF-hand domain-containing protein</fullName>
    </recommendedName>
</protein>
<dbReference type="InterPro" id="IPR011992">
    <property type="entry name" value="EF-hand-dom_pair"/>
</dbReference>
<evidence type="ECO:0000259" key="4">
    <source>
        <dbReference type="PROSITE" id="PS50222"/>
    </source>
</evidence>
<feature type="domain" description="EF-hand" evidence="4">
    <location>
        <begin position="151"/>
        <end position="185"/>
    </location>
</feature>
<dbReference type="GO" id="GO:0032588">
    <property type="term" value="C:trans-Golgi network membrane"/>
    <property type="evidence" value="ECO:0007669"/>
    <property type="project" value="TreeGrafter"/>
</dbReference>
<dbReference type="Pfam" id="PF13499">
    <property type="entry name" value="EF-hand_7"/>
    <property type="match status" value="1"/>
</dbReference>
<feature type="signal peptide" evidence="3">
    <location>
        <begin position="1"/>
        <end position="18"/>
    </location>
</feature>
<dbReference type="eggNOG" id="KOG0027">
    <property type="taxonomic scope" value="Eukaryota"/>
</dbReference>
<feature type="domain" description="EF-hand" evidence="4">
    <location>
        <begin position="113"/>
        <end position="148"/>
    </location>
</feature>
<reference evidence="7" key="2">
    <citation type="submission" date="2012-11" db="EMBL/GenBank/DDBJ databases">
        <authorList>
            <person name="Kuo A."/>
            <person name="Curtis B.A."/>
            <person name="Tanifuji G."/>
            <person name="Burki F."/>
            <person name="Gruber A."/>
            <person name="Irimia M."/>
            <person name="Maruyama S."/>
            <person name="Arias M.C."/>
            <person name="Ball S.G."/>
            <person name="Gile G.H."/>
            <person name="Hirakawa Y."/>
            <person name="Hopkins J.F."/>
            <person name="Rensing S.A."/>
            <person name="Schmutz J."/>
            <person name="Symeonidi A."/>
            <person name="Elias M."/>
            <person name="Eveleigh R.J."/>
            <person name="Herman E.K."/>
            <person name="Klute M.J."/>
            <person name="Nakayama T."/>
            <person name="Obornik M."/>
            <person name="Reyes-Prieto A."/>
            <person name="Armbrust E.V."/>
            <person name="Aves S.J."/>
            <person name="Beiko R.G."/>
            <person name="Coutinho P."/>
            <person name="Dacks J.B."/>
            <person name="Durnford D.G."/>
            <person name="Fast N.M."/>
            <person name="Green B.R."/>
            <person name="Grisdale C."/>
            <person name="Hempe F."/>
            <person name="Henrissat B."/>
            <person name="Hoppner M.P."/>
            <person name="Ishida K.-I."/>
            <person name="Kim E."/>
            <person name="Koreny L."/>
            <person name="Kroth P.G."/>
            <person name="Liu Y."/>
            <person name="Malik S.-B."/>
            <person name="Maier U.G."/>
            <person name="McRose D."/>
            <person name="Mock T."/>
            <person name="Neilson J.A."/>
            <person name="Onodera N.T."/>
            <person name="Poole A.M."/>
            <person name="Pritham E.J."/>
            <person name="Richards T.A."/>
            <person name="Rocap G."/>
            <person name="Roy S.W."/>
            <person name="Sarai C."/>
            <person name="Schaack S."/>
            <person name="Shirato S."/>
            <person name="Slamovits C.H."/>
            <person name="Spencer D.F."/>
            <person name="Suzuki S."/>
            <person name="Worden A.Z."/>
            <person name="Zauner S."/>
            <person name="Barry K."/>
            <person name="Bell C."/>
            <person name="Bharti A.K."/>
            <person name="Crow J.A."/>
            <person name="Grimwood J."/>
            <person name="Kramer R."/>
            <person name="Lindquist E."/>
            <person name="Lucas S."/>
            <person name="Salamov A."/>
            <person name="McFadden G.I."/>
            <person name="Lane C.E."/>
            <person name="Keeling P.J."/>
            <person name="Gray M.W."/>
            <person name="Grigoriev I.V."/>
            <person name="Archibald J.M."/>
        </authorList>
    </citation>
    <scope>NUCLEOTIDE SEQUENCE</scope>
    <source>
        <strain evidence="7">CCMP2712</strain>
    </source>
</reference>
<dbReference type="InterPro" id="IPR051111">
    <property type="entry name" value="Ca-binding_regulatory"/>
</dbReference>
<dbReference type="STRING" id="905079.L1J2K6"/>
<dbReference type="KEGG" id="gtt:GUITHDRAFT_164139"/>
<dbReference type="GO" id="GO:0005509">
    <property type="term" value="F:calcium ion binding"/>
    <property type="evidence" value="ECO:0007669"/>
    <property type="project" value="InterPro"/>
</dbReference>
<dbReference type="FunFam" id="1.10.238.10:FF:000178">
    <property type="entry name" value="Calmodulin-2 A"/>
    <property type="match status" value="1"/>
</dbReference>
<dbReference type="PANTHER" id="PTHR46311">
    <property type="entry name" value="CALCIUM-BINDING PROTEIN 8-RELATED"/>
    <property type="match status" value="1"/>
</dbReference>
<evidence type="ECO:0000256" key="3">
    <source>
        <dbReference type="SAM" id="SignalP"/>
    </source>
</evidence>
<dbReference type="EnsemblProtists" id="EKX42310">
    <property type="protein sequence ID" value="EKX42310"/>
    <property type="gene ID" value="GUITHDRAFT_164139"/>
</dbReference>
<keyword evidence="7" id="KW-1185">Reference proteome</keyword>
<keyword evidence="1" id="KW-0677">Repeat</keyword>
<dbReference type="Proteomes" id="UP000011087">
    <property type="component" value="Unassembled WGS sequence"/>
</dbReference>
<dbReference type="EMBL" id="JH993017">
    <property type="protein sequence ID" value="EKX42310.1"/>
    <property type="molecule type" value="Genomic_DNA"/>
</dbReference>
<dbReference type="AlphaFoldDB" id="L1J2K6"/>
<sequence length="185" mass="21369">MAALRGCGLMVLVVMAAALKGDDLHQTVAEMKSSERSEYTKSHKKFRFFDADNSGFLSKEEFEAGLKKLGYKTNSKKLDYIMSELDMDNDGRVEFVEFMRPTAKKYKEERELEKGADTDRAMEHFDKNFDGRISSEEFYLGLSHLKRLDNIRKDDYKDFFVNYADLDGDGYLTYEELDSIDPALL</sequence>
<dbReference type="RefSeq" id="XP_005829290.1">
    <property type="nucleotide sequence ID" value="XM_005829233.1"/>
</dbReference>
<gene>
    <name evidence="5" type="ORF">GUITHDRAFT_164139</name>
</gene>
<dbReference type="InterPro" id="IPR002048">
    <property type="entry name" value="EF_hand_dom"/>
</dbReference>
<evidence type="ECO:0000256" key="2">
    <source>
        <dbReference type="ARBA" id="ARBA00022837"/>
    </source>
</evidence>
<dbReference type="OrthoDB" id="26525at2759"/>
<dbReference type="InterPro" id="IPR018247">
    <property type="entry name" value="EF_Hand_1_Ca_BS"/>
</dbReference>
<dbReference type="HOGENOM" id="CLU_1463914_0_0_1"/>
<evidence type="ECO:0000313" key="5">
    <source>
        <dbReference type="EMBL" id="EKX42310.1"/>
    </source>
</evidence>
<organism evidence="5">
    <name type="scientific">Guillardia theta (strain CCMP2712)</name>
    <name type="common">Cryptophyte</name>
    <dbReference type="NCBI Taxonomy" id="905079"/>
    <lineage>
        <taxon>Eukaryota</taxon>
        <taxon>Cryptophyceae</taxon>
        <taxon>Pyrenomonadales</taxon>
        <taxon>Geminigeraceae</taxon>
        <taxon>Guillardia</taxon>
    </lineage>
</organism>
<feature type="domain" description="EF-hand" evidence="4">
    <location>
        <begin position="73"/>
        <end position="108"/>
    </location>
</feature>
<name>L1J2K6_GUITC</name>
<evidence type="ECO:0000313" key="7">
    <source>
        <dbReference type="Proteomes" id="UP000011087"/>
    </source>
</evidence>
<dbReference type="PANTHER" id="PTHR46311:SF5">
    <property type="entry name" value="EF-HAND DOMAIN-CONTAINING PROTEIN"/>
    <property type="match status" value="1"/>
</dbReference>
<dbReference type="Pfam" id="PF13833">
    <property type="entry name" value="EF-hand_8"/>
    <property type="match status" value="1"/>
</dbReference>
<dbReference type="PaxDb" id="55529-EKX42310"/>